<dbReference type="Proteomes" id="UP000236726">
    <property type="component" value="Unassembled WGS sequence"/>
</dbReference>
<feature type="domain" description="Prephenate dehydratase" evidence="21">
    <location>
        <begin position="111"/>
        <end position="288"/>
    </location>
</feature>
<evidence type="ECO:0000256" key="18">
    <source>
        <dbReference type="ARBA" id="ARBA00047848"/>
    </source>
</evidence>
<dbReference type="Pfam" id="PF00800">
    <property type="entry name" value="PDT"/>
    <property type="match status" value="1"/>
</dbReference>
<keyword evidence="14" id="KW-0456">Lyase</keyword>
<dbReference type="GO" id="GO:0005737">
    <property type="term" value="C:cytoplasm"/>
    <property type="evidence" value="ECO:0007669"/>
    <property type="project" value="UniProtKB-SubCell"/>
</dbReference>
<evidence type="ECO:0000256" key="5">
    <source>
        <dbReference type="ARBA" id="ARBA00004817"/>
    </source>
</evidence>
<keyword evidence="12" id="KW-0584">Phenylalanine biosynthesis</keyword>
<evidence type="ECO:0000256" key="11">
    <source>
        <dbReference type="ARBA" id="ARBA00023141"/>
    </source>
</evidence>
<evidence type="ECO:0000256" key="7">
    <source>
        <dbReference type="ARBA" id="ARBA00014401"/>
    </source>
</evidence>
<evidence type="ECO:0000256" key="1">
    <source>
        <dbReference type="ARBA" id="ARBA00000824"/>
    </source>
</evidence>
<evidence type="ECO:0000313" key="24">
    <source>
        <dbReference type="Proteomes" id="UP000236726"/>
    </source>
</evidence>
<dbReference type="PROSITE" id="PS00857">
    <property type="entry name" value="PREPHENATE_DEHYDR_1"/>
    <property type="match status" value="1"/>
</dbReference>
<evidence type="ECO:0000256" key="10">
    <source>
        <dbReference type="ARBA" id="ARBA00022605"/>
    </source>
</evidence>
<proteinExistence type="predicted"/>
<evidence type="ECO:0000256" key="16">
    <source>
        <dbReference type="ARBA" id="ARBA00031175"/>
    </source>
</evidence>
<evidence type="ECO:0000256" key="2">
    <source>
        <dbReference type="ARBA" id="ARBA00002364"/>
    </source>
</evidence>
<dbReference type="Gene3D" id="3.40.190.10">
    <property type="entry name" value="Periplasmic binding protein-like II"/>
    <property type="match status" value="2"/>
</dbReference>
<dbReference type="SUPFAM" id="SSF53850">
    <property type="entry name" value="Periplasmic binding protein-like II"/>
    <property type="match status" value="1"/>
</dbReference>
<dbReference type="STRING" id="1410661.GCA_000702205_01917"/>
<reference evidence="23 24" key="1">
    <citation type="submission" date="2016-10" db="EMBL/GenBank/DDBJ databases">
        <authorList>
            <person name="de Groot N.N."/>
        </authorList>
    </citation>
    <scope>NUCLEOTIDE SEQUENCE [LARGE SCALE GENOMIC DNA]</scope>
    <source>
        <strain evidence="23 24">D15d</strain>
    </source>
</reference>
<dbReference type="GO" id="GO:0046417">
    <property type="term" value="P:chorismate metabolic process"/>
    <property type="evidence" value="ECO:0007669"/>
    <property type="project" value="InterPro"/>
</dbReference>
<keyword evidence="11" id="KW-0057">Aromatic amino acid biosynthesis</keyword>
<dbReference type="EMBL" id="FNUL01000007">
    <property type="protein sequence ID" value="SEF73030.1"/>
    <property type="molecule type" value="Genomic_DNA"/>
</dbReference>
<dbReference type="PROSITE" id="PS51671">
    <property type="entry name" value="ACT"/>
    <property type="match status" value="1"/>
</dbReference>
<dbReference type="SMART" id="SM00830">
    <property type="entry name" value="CM_2"/>
    <property type="match status" value="1"/>
</dbReference>
<dbReference type="GO" id="GO:0004664">
    <property type="term" value="F:prephenate dehydratase activity"/>
    <property type="evidence" value="ECO:0007669"/>
    <property type="project" value="UniProtKB-EC"/>
</dbReference>
<dbReference type="InterPro" id="IPR001086">
    <property type="entry name" value="Preph_deHydtase"/>
</dbReference>
<organism evidence="23 24">
    <name type="scientific">Lachnospira multipara</name>
    <dbReference type="NCBI Taxonomy" id="28051"/>
    <lineage>
        <taxon>Bacteria</taxon>
        <taxon>Bacillati</taxon>
        <taxon>Bacillota</taxon>
        <taxon>Clostridia</taxon>
        <taxon>Lachnospirales</taxon>
        <taxon>Lachnospiraceae</taxon>
        <taxon>Lachnospira</taxon>
    </lineage>
</organism>
<evidence type="ECO:0000256" key="15">
    <source>
        <dbReference type="ARBA" id="ARBA00023268"/>
    </source>
</evidence>
<dbReference type="PROSITE" id="PS00858">
    <property type="entry name" value="PREPHENATE_DEHYDR_2"/>
    <property type="match status" value="1"/>
</dbReference>
<dbReference type="InterPro" id="IPR018528">
    <property type="entry name" value="Preph_deHydtase_CS"/>
</dbReference>
<keyword evidence="9" id="KW-0963">Cytoplasm</keyword>
<evidence type="ECO:0000256" key="8">
    <source>
        <dbReference type="ARBA" id="ARBA00021872"/>
    </source>
</evidence>
<evidence type="ECO:0000256" key="17">
    <source>
        <dbReference type="ARBA" id="ARBA00031520"/>
    </source>
</evidence>
<dbReference type="SUPFAM" id="SSF48600">
    <property type="entry name" value="Chorismate mutase II"/>
    <property type="match status" value="1"/>
</dbReference>
<evidence type="ECO:0000256" key="4">
    <source>
        <dbReference type="ARBA" id="ARBA00004741"/>
    </source>
</evidence>
<dbReference type="GO" id="GO:0004106">
    <property type="term" value="F:chorismate mutase activity"/>
    <property type="evidence" value="ECO:0007669"/>
    <property type="project" value="UniProtKB-EC"/>
</dbReference>
<dbReference type="PANTHER" id="PTHR21022:SF19">
    <property type="entry name" value="PREPHENATE DEHYDRATASE-RELATED"/>
    <property type="match status" value="1"/>
</dbReference>
<keyword evidence="13" id="KW-0413">Isomerase</keyword>
<dbReference type="InterPro" id="IPR008242">
    <property type="entry name" value="Chor_mutase/pphenate_deHydtase"/>
</dbReference>
<dbReference type="CDD" id="cd04905">
    <property type="entry name" value="ACT_CM-PDT"/>
    <property type="match status" value="1"/>
</dbReference>
<dbReference type="NCBIfam" id="NF008865">
    <property type="entry name" value="PRK11898.1"/>
    <property type="match status" value="1"/>
</dbReference>
<evidence type="ECO:0000256" key="19">
    <source>
        <dbReference type="PIRSR" id="PIRSR001500-2"/>
    </source>
</evidence>
<feature type="domain" description="Chorismate mutase" evidence="20">
    <location>
        <begin position="1"/>
        <end position="88"/>
    </location>
</feature>
<comment type="pathway">
    <text evidence="5">Metabolic intermediate biosynthesis; prephenate biosynthesis; prephenate from chorismate: step 1/1.</text>
</comment>
<evidence type="ECO:0000256" key="6">
    <source>
        <dbReference type="ARBA" id="ARBA00013147"/>
    </source>
</evidence>
<comment type="function">
    <text evidence="2">Catalyzes the Claisen rearrangement of chorismate to prephenate and the decarboxylation/dehydration of prephenate to phenylpyruvate.</text>
</comment>
<dbReference type="InterPro" id="IPR002701">
    <property type="entry name" value="CM_II_prokaryot"/>
</dbReference>
<protein>
    <recommendedName>
        <fullName evidence="7">Bifunctional chorismate mutase/prephenate dehydratase</fullName>
        <ecNumber evidence="6">4.2.1.51</ecNumber>
    </recommendedName>
    <alternativeName>
        <fullName evidence="17">Chorismate mutase-prephenate dehydratase</fullName>
    </alternativeName>
    <alternativeName>
        <fullName evidence="8">Prephenate dehydratase</fullName>
    </alternativeName>
    <alternativeName>
        <fullName evidence="16">p-protein</fullName>
    </alternativeName>
</protein>
<evidence type="ECO:0000259" key="21">
    <source>
        <dbReference type="PROSITE" id="PS51171"/>
    </source>
</evidence>
<dbReference type="Gene3D" id="1.20.59.10">
    <property type="entry name" value="Chorismate mutase"/>
    <property type="match status" value="1"/>
</dbReference>
<dbReference type="EC" id="4.2.1.51" evidence="6"/>
<keyword evidence="10" id="KW-0028">Amino-acid biosynthesis</keyword>
<evidence type="ECO:0000256" key="9">
    <source>
        <dbReference type="ARBA" id="ARBA00022490"/>
    </source>
</evidence>
<dbReference type="InterPro" id="IPR036979">
    <property type="entry name" value="CM_dom_sf"/>
</dbReference>
<dbReference type="CDD" id="cd13631">
    <property type="entry name" value="PBP2_Ct-PDT_like"/>
    <property type="match status" value="1"/>
</dbReference>
<comment type="catalytic activity">
    <reaction evidence="1">
        <text>chorismate = prephenate</text>
        <dbReference type="Rhea" id="RHEA:13897"/>
        <dbReference type="ChEBI" id="CHEBI:29748"/>
        <dbReference type="ChEBI" id="CHEBI:29934"/>
        <dbReference type="EC" id="5.4.99.5"/>
    </reaction>
</comment>
<dbReference type="AlphaFoldDB" id="A0A1H5UDC1"/>
<dbReference type="InterPro" id="IPR045865">
    <property type="entry name" value="ACT-like_dom_sf"/>
</dbReference>
<dbReference type="InterPro" id="IPR002912">
    <property type="entry name" value="ACT_dom"/>
</dbReference>
<dbReference type="PROSITE" id="PS51168">
    <property type="entry name" value="CHORISMATE_MUT_2"/>
    <property type="match status" value="1"/>
</dbReference>
<dbReference type="RefSeq" id="WP_027431643.1">
    <property type="nucleotide sequence ID" value="NZ_FNUL01000007.1"/>
</dbReference>
<evidence type="ECO:0000256" key="3">
    <source>
        <dbReference type="ARBA" id="ARBA00004496"/>
    </source>
</evidence>
<evidence type="ECO:0000259" key="22">
    <source>
        <dbReference type="PROSITE" id="PS51671"/>
    </source>
</evidence>
<name>A0A1H5UDC1_9FIRM</name>
<dbReference type="PANTHER" id="PTHR21022">
    <property type="entry name" value="PREPHENATE DEHYDRATASE P PROTEIN"/>
    <property type="match status" value="1"/>
</dbReference>
<comment type="subcellular location">
    <subcellularLocation>
        <location evidence="3">Cytoplasm</location>
    </subcellularLocation>
</comment>
<keyword evidence="24" id="KW-1185">Reference proteome</keyword>
<feature type="site" description="Essential for prephenate dehydratase activity" evidence="19">
    <location>
        <position position="281"/>
    </location>
</feature>
<accession>A0A1H5UDC1</accession>
<dbReference type="SUPFAM" id="SSF55021">
    <property type="entry name" value="ACT-like"/>
    <property type="match status" value="1"/>
</dbReference>
<evidence type="ECO:0000256" key="13">
    <source>
        <dbReference type="ARBA" id="ARBA00023235"/>
    </source>
</evidence>
<dbReference type="PIRSF" id="PIRSF001500">
    <property type="entry name" value="Chor_mut_pdt_Ppr"/>
    <property type="match status" value="1"/>
</dbReference>
<dbReference type="PROSITE" id="PS51171">
    <property type="entry name" value="PREPHENATE_DEHYDR_3"/>
    <property type="match status" value="1"/>
</dbReference>
<keyword evidence="15" id="KW-0511">Multifunctional enzyme</keyword>
<evidence type="ECO:0000259" key="20">
    <source>
        <dbReference type="PROSITE" id="PS51168"/>
    </source>
</evidence>
<feature type="domain" description="ACT" evidence="22">
    <location>
        <begin position="300"/>
        <end position="376"/>
    </location>
</feature>
<dbReference type="GO" id="GO:0009094">
    <property type="term" value="P:L-phenylalanine biosynthetic process"/>
    <property type="evidence" value="ECO:0007669"/>
    <property type="project" value="UniProtKB-UniPathway"/>
</dbReference>
<evidence type="ECO:0000256" key="14">
    <source>
        <dbReference type="ARBA" id="ARBA00023239"/>
    </source>
</evidence>
<dbReference type="UniPathway" id="UPA00121">
    <property type="reaction ID" value="UER00345"/>
</dbReference>
<comment type="pathway">
    <text evidence="4">Amino-acid biosynthesis; L-phenylalanine biosynthesis; phenylpyruvate from prephenate: step 1/1.</text>
</comment>
<dbReference type="Gene3D" id="3.30.70.260">
    <property type="match status" value="1"/>
</dbReference>
<sequence length="376" mass="42710">MLDLGEIRKNIDGIDRQLVSLFEERMRLTSQVAEYKIETGKKVLDPERERQKLEAIKSLVEKEDNKHPIADLFSQIMANSRKGQYMLLEKMGQTLREPYEAVDEIKKEGAKVVYQGVAGAYAYAAMLDYFGEDVDNFNVPTWKDAMEAVKEGKADYAVLPIENSTTGSITAVYDLLQEYNNYIVAEVYVKVEHVLMGLKGTDLSKVTTVYSHAQGLTQCESFLESHKDWQQISQPNTAVAAKKIFEDKDNSHVAIASKEAAKLYGLEILKTDIADEANNTTRFVIVSKTRTFVKNAKKTSIVFECVNEPGSLYNLLSHIIYNGLNMTKIESRPIEGRQWEFRFFVDIEGNINDQRVMNALRGIEEESRSIRLLGNY</sequence>
<evidence type="ECO:0000313" key="23">
    <source>
        <dbReference type="EMBL" id="SEF73030.1"/>
    </source>
</evidence>
<evidence type="ECO:0000256" key="12">
    <source>
        <dbReference type="ARBA" id="ARBA00023222"/>
    </source>
</evidence>
<dbReference type="Pfam" id="PF01817">
    <property type="entry name" value="CM_2"/>
    <property type="match status" value="1"/>
</dbReference>
<dbReference type="UniPathway" id="UPA00120">
    <property type="reaction ID" value="UER00203"/>
</dbReference>
<dbReference type="InterPro" id="IPR036263">
    <property type="entry name" value="Chorismate_II_sf"/>
</dbReference>
<gene>
    <name evidence="23" type="ORF">SAMN05216537_10724</name>
</gene>
<comment type="catalytic activity">
    <reaction evidence="18">
        <text>prephenate + H(+) = 3-phenylpyruvate + CO2 + H2O</text>
        <dbReference type="Rhea" id="RHEA:21648"/>
        <dbReference type="ChEBI" id="CHEBI:15377"/>
        <dbReference type="ChEBI" id="CHEBI:15378"/>
        <dbReference type="ChEBI" id="CHEBI:16526"/>
        <dbReference type="ChEBI" id="CHEBI:18005"/>
        <dbReference type="ChEBI" id="CHEBI:29934"/>
        <dbReference type="EC" id="4.2.1.51"/>
    </reaction>
</comment>